<dbReference type="Pfam" id="PF14316">
    <property type="entry name" value="DUF4381"/>
    <property type="match status" value="1"/>
</dbReference>
<proteinExistence type="predicted"/>
<protein>
    <submittedName>
        <fullName evidence="3">DUF4381 domain-containing protein</fullName>
    </submittedName>
</protein>
<evidence type="ECO:0000256" key="1">
    <source>
        <dbReference type="SAM" id="MobiDB-lite"/>
    </source>
</evidence>
<evidence type="ECO:0000313" key="4">
    <source>
        <dbReference type="Proteomes" id="UP001224392"/>
    </source>
</evidence>
<dbReference type="EMBL" id="BSYJ01000005">
    <property type="protein sequence ID" value="GMG88315.1"/>
    <property type="molecule type" value="Genomic_DNA"/>
</dbReference>
<accession>A0ABQ6M1T8</accession>
<comment type="caution">
    <text evidence="3">The sequence shown here is derived from an EMBL/GenBank/DDBJ whole genome shotgun (WGS) entry which is preliminary data.</text>
</comment>
<feature type="transmembrane region" description="Helical" evidence="2">
    <location>
        <begin position="25"/>
        <end position="44"/>
    </location>
</feature>
<dbReference type="Proteomes" id="UP001224392">
    <property type="component" value="Unassembled WGS sequence"/>
</dbReference>
<feature type="region of interest" description="Disordered" evidence="1">
    <location>
        <begin position="158"/>
        <end position="183"/>
    </location>
</feature>
<reference evidence="3 4" key="1">
    <citation type="submission" date="2023-04" db="EMBL/GenBank/DDBJ databases">
        <title>Marinobulbifer ophiurae gen. nov., sp. Nov., isolate from tissue of brittle star Ophioplocus japonicus.</title>
        <authorList>
            <person name="Kawano K."/>
            <person name="Sawayama S."/>
            <person name="Nakagawa S."/>
        </authorList>
    </citation>
    <scope>NUCLEOTIDE SEQUENCE [LARGE SCALE GENOMIC DNA]</scope>
    <source>
        <strain evidence="3 4">NKW57</strain>
    </source>
</reference>
<keyword evidence="2" id="KW-0472">Membrane</keyword>
<feature type="compositionally biased region" description="Basic and acidic residues" evidence="1">
    <location>
        <begin position="174"/>
        <end position="183"/>
    </location>
</feature>
<evidence type="ECO:0000256" key="2">
    <source>
        <dbReference type="SAM" id="Phobius"/>
    </source>
</evidence>
<dbReference type="InterPro" id="IPR025489">
    <property type="entry name" value="DUF4381"/>
</dbReference>
<organism evidence="3 4">
    <name type="scientific">Biformimicrobium ophioploci</name>
    <dbReference type="NCBI Taxonomy" id="3036711"/>
    <lineage>
        <taxon>Bacteria</taxon>
        <taxon>Pseudomonadati</taxon>
        <taxon>Pseudomonadota</taxon>
        <taxon>Gammaproteobacteria</taxon>
        <taxon>Cellvibrionales</taxon>
        <taxon>Microbulbiferaceae</taxon>
        <taxon>Biformimicrobium</taxon>
    </lineage>
</organism>
<keyword evidence="2" id="KW-1133">Transmembrane helix</keyword>
<feature type="compositionally biased region" description="Low complexity" evidence="1">
    <location>
        <begin position="160"/>
        <end position="173"/>
    </location>
</feature>
<keyword evidence="2" id="KW-0812">Transmembrane</keyword>
<name>A0ABQ6M1T8_9GAMM</name>
<keyword evidence="4" id="KW-1185">Reference proteome</keyword>
<evidence type="ECO:0000313" key="3">
    <source>
        <dbReference type="EMBL" id="GMG88315.1"/>
    </source>
</evidence>
<sequence>MELLAQLRDIREPDPVGFWPLAPGWWILIALLLCALIALSIWLYRRKQQHRRNAYRREAAALLDQIDLQSSTAAQEINTLLKRVATHVYGRDRCAALTGPEWLAFLQSTADLKIPEATVRLLSAGIYAAGTERGEIASTEIESTLNYARVWIHLHRAEEAQSQQQEPQQQQHEPTQKEVPADV</sequence>
<gene>
    <name evidence="3" type="ORF">MNKW57_26360</name>
</gene>